<dbReference type="InterPro" id="IPR050239">
    <property type="entry name" value="Sigma-70_RNA_pol_init_factors"/>
</dbReference>
<evidence type="ECO:0000256" key="2">
    <source>
        <dbReference type="ARBA" id="ARBA00023015"/>
    </source>
</evidence>
<dbReference type="PANTHER" id="PTHR30603">
    <property type="entry name" value="RNA POLYMERASE SIGMA FACTOR RPO"/>
    <property type="match status" value="1"/>
</dbReference>
<keyword evidence="3" id="KW-0731">Sigma factor</keyword>
<dbReference type="SUPFAM" id="SSF88946">
    <property type="entry name" value="Sigma2 domain of RNA polymerase sigma factors"/>
    <property type="match status" value="1"/>
</dbReference>
<dbReference type="InterPro" id="IPR014284">
    <property type="entry name" value="RNA_pol_sigma-70_dom"/>
</dbReference>
<accession>A0AAX6EW72</accession>
<protein>
    <submittedName>
        <fullName evidence="8">RNA polymerase sigma factor sigF, chloroplastic</fullName>
    </submittedName>
</protein>
<name>A0AAX6EW72_IRIPA</name>
<dbReference type="PRINTS" id="PR00046">
    <property type="entry name" value="SIGMA70FCT"/>
</dbReference>
<sequence>MMEAGMSLLSSPTPPLLPKNIKLSPRKSPASLLPKEAHSTAATAATAAAVKTSAEEAAAAAAAVPLHKQKEKQEFDRYLKYFERRLLYQPGLWHLFPAETLPNLVTETKSSVVSETNIGSELLRKDQNPSPVKPEDVLALAKKAMLASKNAALLADKSDILAAEFDQVHLSGLDIHGFDNEILVEGKPAVRSKRRLERLSKKRKVSRKPDDDIFEVSTAAATDVSKKIKKGLNNDDPLRLFLSGLETKQLLTVKEEKDLFSRIQEHRKLEDVKQRLQMQFDREPTLSEWAEAVGMSRQDLYSSISSGKRCREKMIYANFRLVIHIAKQYEGKGLNIQDLLQEGSKGLMRSLEKFKPKAGCRFPTYAYWWIRQSIRKAIFQNSRTIRLPENVFALLKKIQTARRLCRQEGHTPTSEELAKRVGIRVERLQSVLMTSRNPLSIQERAWADQDVTFQEITADPEVEIPELIVAKQMMRQHVGSLLGLLNRRERQIIKFRFGIGSERMSLSEIGAMYSLSKERVRQLESRAMDKLKECLPSQGLEAYIDLLT</sequence>
<dbReference type="InterPro" id="IPR007624">
    <property type="entry name" value="RNA_pol_sigma70_r3"/>
</dbReference>
<evidence type="ECO:0000256" key="1">
    <source>
        <dbReference type="ARBA" id="ARBA00007788"/>
    </source>
</evidence>
<dbReference type="Pfam" id="PF04545">
    <property type="entry name" value="Sigma70_r4"/>
    <property type="match status" value="1"/>
</dbReference>
<evidence type="ECO:0000256" key="5">
    <source>
        <dbReference type="ARBA" id="ARBA00023163"/>
    </source>
</evidence>
<keyword evidence="9" id="KW-1185">Reference proteome</keyword>
<reference evidence="8" key="1">
    <citation type="journal article" date="2023" name="GigaByte">
        <title>Genome assembly of the bearded iris, Iris pallida Lam.</title>
        <authorList>
            <person name="Bruccoleri R.E."/>
            <person name="Oakeley E.J."/>
            <person name="Faust A.M.E."/>
            <person name="Altorfer M."/>
            <person name="Dessus-Babus S."/>
            <person name="Burckhardt D."/>
            <person name="Oertli M."/>
            <person name="Naumann U."/>
            <person name="Petersen F."/>
            <person name="Wong J."/>
        </authorList>
    </citation>
    <scope>NUCLEOTIDE SEQUENCE</scope>
    <source>
        <strain evidence="8">GSM-AAB239-AS_SAM_17_03QT</strain>
    </source>
</reference>
<dbReference type="EMBL" id="JANAVB010033418">
    <property type="protein sequence ID" value="KAJ6808294.1"/>
    <property type="molecule type" value="Genomic_DNA"/>
</dbReference>
<evidence type="ECO:0000256" key="4">
    <source>
        <dbReference type="ARBA" id="ARBA00023125"/>
    </source>
</evidence>
<feature type="domain" description="RNA polymerase sigma-70" evidence="7">
    <location>
        <begin position="505"/>
        <end position="531"/>
    </location>
</feature>
<dbReference type="CDD" id="cd06171">
    <property type="entry name" value="Sigma70_r4"/>
    <property type="match status" value="1"/>
</dbReference>
<evidence type="ECO:0000256" key="3">
    <source>
        <dbReference type="ARBA" id="ARBA00023082"/>
    </source>
</evidence>
<reference evidence="8" key="2">
    <citation type="submission" date="2023-04" db="EMBL/GenBank/DDBJ databases">
        <authorList>
            <person name="Bruccoleri R.E."/>
            <person name="Oakeley E.J."/>
            <person name="Faust A.-M."/>
            <person name="Dessus-Babus S."/>
            <person name="Altorfer M."/>
            <person name="Burckhardt D."/>
            <person name="Oertli M."/>
            <person name="Naumann U."/>
            <person name="Petersen F."/>
            <person name="Wong J."/>
        </authorList>
    </citation>
    <scope>NUCLEOTIDE SEQUENCE</scope>
    <source>
        <strain evidence="8">GSM-AAB239-AS_SAM_17_03QT</strain>
        <tissue evidence="8">Leaf</tissue>
    </source>
</reference>
<dbReference type="Gene3D" id="1.20.120.1810">
    <property type="match status" value="1"/>
</dbReference>
<keyword evidence="4" id="KW-0238">DNA-binding</keyword>
<keyword evidence="2" id="KW-0805">Transcription regulation</keyword>
<dbReference type="GO" id="GO:0016987">
    <property type="term" value="F:sigma factor activity"/>
    <property type="evidence" value="ECO:0007669"/>
    <property type="project" value="UniProtKB-KW"/>
</dbReference>
<comment type="caution">
    <text evidence="8">The sequence shown here is derived from an EMBL/GenBank/DDBJ whole genome shotgun (WGS) entry which is preliminary data.</text>
</comment>
<evidence type="ECO:0000313" key="8">
    <source>
        <dbReference type="EMBL" id="KAJ6808294.1"/>
    </source>
</evidence>
<dbReference type="InterPro" id="IPR007630">
    <property type="entry name" value="RNA_pol_sigma70_r4"/>
</dbReference>
<gene>
    <name evidence="8" type="ORF">M6B38_167965</name>
</gene>
<dbReference type="PANTHER" id="PTHR30603:SF45">
    <property type="entry name" value="RNA POLYMERASE SIGMA FACTOR SIGF, CHLOROPLASTIC"/>
    <property type="match status" value="1"/>
</dbReference>
<organism evidence="8 9">
    <name type="scientific">Iris pallida</name>
    <name type="common">Sweet iris</name>
    <dbReference type="NCBI Taxonomy" id="29817"/>
    <lineage>
        <taxon>Eukaryota</taxon>
        <taxon>Viridiplantae</taxon>
        <taxon>Streptophyta</taxon>
        <taxon>Embryophyta</taxon>
        <taxon>Tracheophyta</taxon>
        <taxon>Spermatophyta</taxon>
        <taxon>Magnoliopsida</taxon>
        <taxon>Liliopsida</taxon>
        <taxon>Asparagales</taxon>
        <taxon>Iridaceae</taxon>
        <taxon>Iridoideae</taxon>
        <taxon>Irideae</taxon>
        <taxon>Iris</taxon>
    </lineage>
</organism>
<proteinExistence type="inferred from homology"/>
<dbReference type="GO" id="GO:0006352">
    <property type="term" value="P:DNA-templated transcription initiation"/>
    <property type="evidence" value="ECO:0007669"/>
    <property type="project" value="InterPro"/>
</dbReference>
<dbReference type="InterPro" id="IPR013325">
    <property type="entry name" value="RNA_pol_sigma_r2"/>
</dbReference>
<dbReference type="Proteomes" id="UP001140949">
    <property type="component" value="Unassembled WGS sequence"/>
</dbReference>
<evidence type="ECO:0000259" key="7">
    <source>
        <dbReference type="PROSITE" id="PS00716"/>
    </source>
</evidence>
<dbReference type="AlphaFoldDB" id="A0AAX6EW72"/>
<dbReference type="InterPro" id="IPR007627">
    <property type="entry name" value="RNA_pol_sigma70_r2"/>
</dbReference>
<evidence type="ECO:0000256" key="6">
    <source>
        <dbReference type="SAM" id="MobiDB-lite"/>
    </source>
</evidence>
<feature type="region of interest" description="Disordered" evidence="6">
    <location>
        <begin position="1"/>
        <end position="31"/>
    </location>
</feature>
<dbReference type="GO" id="GO:0003677">
    <property type="term" value="F:DNA binding"/>
    <property type="evidence" value="ECO:0007669"/>
    <property type="project" value="UniProtKB-KW"/>
</dbReference>
<keyword evidence="5" id="KW-0804">Transcription</keyword>
<dbReference type="Pfam" id="PF04542">
    <property type="entry name" value="Sigma70_r2"/>
    <property type="match status" value="1"/>
</dbReference>
<comment type="similarity">
    <text evidence="1">Belongs to the sigma-70 factor family.</text>
</comment>
<dbReference type="NCBIfam" id="TIGR02937">
    <property type="entry name" value="sigma70-ECF"/>
    <property type="match status" value="1"/>
</dbReference>
<dbReference type="PROSITE" id="PS00716">
    <property type="entry name" value="SIGMA70_2"/>
    <property type="match status" value="1"/>
</dbReference>
<dbReference type="Gene3D" id="1.10.10.10">
    <property type="entry name" value="Winged helix-like DNA-binding domain superfamily/Winged helix DNA-binding domain"/>
    <property type="match status" value="2"/>
</dbReference>
<dbReference type="InterPro" id="IPR036388">
    <property type="entry name" value="WH-like_DNA-bd_sf"/>
</dbReference>
<dbReference type="InterPro" id="IPR000943">
    <property type="entry name" value="RNA_pol_sigma70"/>
</dbReference>
<dbReference type="InterPro" id="IPR013324">
    <property type="entry name" value="RNA_pol_sigma_r3/r4-like"/>
</dbReference>
<dbReference type="Pfam" id="PF04539">
    <property type="entry name" value="Sigma70_r3"/>
    <property type="match status" value="1"/>
</dbReference>
<evidence type="ECO:0000313" key="9">
    <source>
        <dbReference type="Proteomes" id="UP001140949"/>
    </source>
</evidence>
<dbReference type="SUPFAM" id="SSF88659">
    <property type="entry name" value="Sigma3 and sigma4 domains of RNA polymerase sigma factors"/>
    <property type="match status" value="2"/>
</dbReference>